<dbReference type="OrthoDB" id="7464126at2759"/>
<dbReference type="Proteomes" id="UP000799302">
    <property type="component" value="Unassembled WGS sequence"/>
</dbReference>
<dbReference type="EMBL" id="MU004236">
    <property type="protein sequence ID" value="KAF2668424.1"/>
    <property type="molecule type" value="Genomic_DNA"/>
</dbReference>
<dbReference type="InterPro" id="IPR056884">
    <property type="entry name" value="NPHP3-like_N"/>
</dbReference>
<feature type="domain" description="GPI inositol-deacylase winged helix" evidence="2">
    <location>
        <begin position="535"/>
        <end position="613"/>
    </location>
</feature>
<evidence type="ECO:0000313" key="4">
    <source>
        <dbReference type="EMBL" id="KAF2668424.1"/>
    </source>
</evidence>
<dbReference type="PANTHER" id="PTHR10039:SF10">
    <property type="entry name" value="NACHT DOMAIN-CONTAINING PROTEIN"/>
    <property type="match status" value="1"/>
</dbReference>
<dbReference type="InterPro" id="IPR054471">
    <property type="entry name" value="GPIID_WHD"/>
</dbReference>
<dbReference type="Gene3D" id="3.40.50.300">
    <property type="entry name" value="P-loop containing nucleotide triphosphate hydrolases"/>
    <property type="match status" value="1"/>
</dbReference>
<accession>A0A6A6UBW8</accession>
<keyword evidence="5" id="KW-1185">Reference proteome</keyword>
<dbReference type="SUPFAM" id="SSF52540">
    <property type="entry name" value="P-loop containing nucleoside triphosphate hydrolases"/>
    <property type="match status" value="1"/>
</dbReference>
<organism evidence="4 5">
    <name type="scientific">Microthyrium microscopicum</name>
    <dbReference type="NCBI Taxonomy" id="703497"/>
    <lineage>
        <taxon>Eukaryota</taxon>
        <taxon>Fungi</taxon>
        <taxon>Dikarya</taxon>
        <taxon>Ascomycota</taxon>
        <taxon>Pezizomycotina</taxon>
        <taxon>Dothideomycetes</taxon>
        <taxon>Dothideomycetes incertae sedis</taxon>
        <taxon>Microthyriales</taxon>
        <taxon>Microthyriaceae</taxon>
        <taxon>Microthyrium</taxon>
    </lineage>
</organism>
<reference evidence="4" key="1">
    <citation type="journal article" date="2020" name="Stud. Mycol.">
        <title>101 Dothideomycetes genomes: a test case for predicting lifestyles and emergence of pathogens.</title>
        <authorList>
            <person name="Haridas S."/>
            <person name="Albert R."/>
            <person name="Binder M."/>
            <person name="Bloem J."/>
            <person name="Labutti K."/>
            <person name="Salamov A."/>
            <person name="Andreopoulos B."/>
            <person name="Baker S."/>
            <person name="Barry K."/>
            <person name="Bills G."/>
            <person name="Bluhm B."/>
            <person name="Cannon C."/>
            <person name="Castanera R."/>
            <person name="Culley D."/>
            <person name="Daum C."/>
            <person name="Ezra D."/>
            <person name="Gonzalez J."/>
            <person name="Henrissat B."/>
            <person name="Kuo A."/>
            <person name="Liang C."/>
            <person name="Lipzen A."/>
            <person name="Lutzoni F."/>
            <person name="Magnuson J."/>
            <person name="Mondo S."/>
            <person name="Nolan M."/>
            <person name="Ohm R."/>
            <person name="Pangilinan J."/>
            <person name="Park H.-J."/>
            <person name="Ramirez L."/>
            <person name="Alfaro M."/>
            <person name="Sun H."/>
            <person name="Tritt A."/>
            <person name="Yoshinaga Y."/>
            <person name="Zwiers L.-H."/>
            <person name="Turgeon B."/>
            <person name="Goodwin S."/>
            <person name="Spatafora J."/>
            <person name="Crous P."/>
            <person name="Grigoriev I."/>
        </authorList>
    </citation>
    <scope>NUCLEOTIDE SEQUENCE</scope>
    <source>
        <strain evidence="4">CBS 115976</strain>
    </source>
</reference>
<evidence type="ECO:0000313" key="5">
    <source>
        <dbReference type="Proteomes" id="UP000799302"/>
    </source>
</evidence>
<feature type="non-terminal residue" evidence="4">
    <location>
        <position position="745"/>
    </location>
</feature>
<name>A0A6A6UBW8_9PEZI</name>
<evidence type="ECO:0000259" key="2">
    <source>
        <dbReference type="Pfam" id="PF22939"/>
    </source>
</evidence>
<gene>
    <name evidence="4" type="ORF">BT63DRAFT_354509</name>
</gene>
<dbReference type="InterPro" id="IPR027417">
    <property type="entry name" value="P-loop_NTPase"/>
</dbReference>
<dbReference type="PANTHER" id="PTHR10039">
    <property type="entry name" value="AMELOGENIN"/>
    <property type="match status" value="1"/>
</dbReference>
<dbReference type="AlphaFoldDB" id="A0A6A6UBW8"/>
<keyword evidence="1" id="KW-0677">Repeat</keyword>
<feature type="domain" description="Nephrocystin 3-like N-terminal" evidence="3">
    <location>
        <begin position="260"/>
        <end position="419"/>
    </location>
</feature>
<dbReference type="Pfam" id="PF22939">
    <property type="entry name" value="WHD_GPIID"/>
    <property type="match status" value="1"/>
</dbReference>
<sequence length="745" mass="83897">MSTAVANAARLKPELRLAQAVSRFEADLSREQKDALRSQRSQLQASSPDASDVIRLTSEIDKTSGIVAAVQQFASLGDVIIGGSQNIIACGVWMLVRTSLLVCSIATYSSYMDKLSTIFMDLGRSAPRHQAMALLYPQSKRLQADLTEYFVVVVDFCHQIWKFSQKSSINKFVSALGDSDLKTYQSKLESWAKSIKEEIQFLMAQQSLENGRNINGITSLFAKGLSFTSHQRDLQIKLRVLDLCSTYDHQTAWKQIRELGRCSNFAQSADYQEWRGGSRSSTLIYRGKLGSGKSVLLANIVEDVITHDSNPQRTKPLAYFFCKHDLPESLQARTIFGSLARQLLDFALNDTFLKPLPEETALSLDIEDTLELLRRAYAQTGAAYIVLDGLDECDFTTGEKIIQQLQTLQKCINLHLCLSFRLDPAENSSLNVKDLTAVKSISMPDNNPDIEAYIDGQLDHLVTSEKLQLQDPLLILEIQKKLMERSQGMFLWVALQLQSICTMEGDNNIRHALENLPKDLPETFNRILNRHRKDTKAFQRRILELVVVAFRPLTTEELREALSVIIGDVVWKPSNLLRNIISTLASFGGLILVDEEEKTVRLVHHSFKQYLIDLFQNKEEGRFSLDVAHGHMLDTIATYLSYNVFETRVSTAVVPRMNIGSAPAQIVRETLDSSVGQKIALKLLRLRKSPGFDISKTLAEAGSLYGTPAIDRFHFHDYAKTFYMQHIRSASSYQLAYPKLLAKLL</sequence>
<protein>
    <submittedName>
        <fullName evidence="4">Uncharacterized protein</fullName>
    </submittedName>
</protein>
<dbReference type="Pfam" id="PF24883">
    <property type="entry name" value="NPHP3_N"/>
    <property type="match status" value="1"/>
</dbReference>
<evidence type="ECO:0000259" key="3">
    <source>
        <dbReference type="Pfam" id="PF24883"/>
    </source>
</evidence>
<evidence type="ECO:0000256" key="1">
    <source>
        <dbReference type="ARBA" id="ARBA00022737"/>
    </source>
</evidence>
<proteinExistence type="predicted"/>